<comment type="similarity">
    <text evidence="2">Belongs to the GSP F family.</text>
</comment>
<evidence type="ECO:0000256" key="7">
    <source>
        <dbReference type="ARBA" id="ARBA00023136"/>
    </source>
</evidence>
<accession>A0A521FKH5</accession>
<keyword evidence="5 8" id="KW-0812">Transmembrane</keyword>
<evidence type="ECO:0000313" key="11">
    <source>
        <dbReference type="Proteomes" id="UP000316030"/>
    </source>
</evidence>
<dbReference type="PANTHER" id="PTHR30012:SF0">
    <property type="entry name" value="TYPE II SECRETION SYSTEM PROTEIN F-RELATED"/>
    <property type="match status" value="1"/>
</dbReference>
<dbReference type="RefSeq" id="WP_142494562.1">
    <property type="nucleotide sequence ID" value="NZ_FXTO01000031.1"/>
</dbReference>
<keyword evidence="4" id="KW-0997">Cell inner membrane</keyword>
<dbReference type="FunFam" id="1.20.81.30:FF:000001">
    <property type="entry name" value="Type II secretion system protein F"/>
    <property type="match status" value="1"/>
</dbReference>
<dbReference type="GO" id="GO:0005886">
    <property type="term" value="C:plasma membrane"/>
    <property type="evidence" value="ECO:0007669"/>
    <property type="project" value="UniProtKB-SubCell"/>
</dbReference>
<proteinExistence type="inferred from homology"/>
<feature type="transmembrane region" description="Helical" evidence="8">
    <location>
        <begin position="170"/>
        <end position="192"/>
    </location>
</feature>
<comment type="subcellular location">
    <subcellularLocation>
        <location evidence="1">Cell inner membrane</location>
        <topology evidence="1">Multi-pass membrane protein</topology>
    </subcellularLocation>
</comment>
<feature type="domain" description="Type II secretion system protein GspF" evidence="9">
    <location>
        <begin position="70"/>
        <end position="189"/>
    </location>
</feature>
<evidence type="ECO:0000256" key="4">
    <source>
        <dbReference type="ARBA" id="ARBA00022519"/>
    </source>
</evidence>
<evidence type="ECO:0000256" key="3">
    <source>
        <dbReference type="ARBA" id="ARBA00022475"/>
    </source>
</evidence>
<dbReference type="GO" id="GO:0015628">
    <property type="term" value="P:protein secretion by the type II secretion system"/>
    <property type="evidence" value="ECO:0007669"/>
    <property type="project" value="TreeGrafter"/>
</dbReference>
<keyword evidence="11" id="KW-1185">Reference proteome</keyword>
<dbReference type="PRINTS" id="PR00812">
    <property type="entry name" value="BCTERIALGSPF"/>
</dbReference>
<dbReference type="AlphaFoldDB" id="A0A521FKH5"/>
<evidence type="ECO:0000259" key="9">
    <source>
        <dbReference type="Pfam" id="PF00482"/>
    </source>
</evidence>
<evidence type="ECO:0000256" key="2">
    <source>
        <dbReference type="ARBA" id="ARBA00005745"/>
    </source>
</evidence>
<dbReference type="Pfam" id="PF00482">
    <property type="entry name" value="T2SSF"/>
    <property type="match status" value="2"/>
</dbReference>
<evidence type="ECO:0000256" key="5">
    <source>
        <dbReference type="ARBA" id="ARBA00022692"/>
    </source>
</evidence>
<keyword evidence="3" id="KW-1003">Cell membrane</keyword>
<evidence type="ECO:0000313" key="10">
    <source>
        <dbReference type="EMBL" id="SMO96110.1"/>
    </source>
</evidence>
<dbReference type="OrthoDB" id="9805682at2"/>
<keyword evidence="6 8" id="KW-1133">Transmembrane helix</keyword>
<feature type="domain" description="Type II secretion system protein GspF" evidence="9">
    <location>
        <begin position="274"/>
        <end position="395"/>
    </location>
</feature>
<dbReference type="Proteomes" id="UP000316030">
    <property type="component" value="Unassembled WGS sequence"/>
</dbReference>
<feature type="transmembrane region" description="Helical" evidence="8">
    <location>
        <begin position="376"/>
        <end position="397"/>
    </location>
</feature>
<feature type="transmembrane region" description="Helical" evidence="8">
    <location>
        <begin position="223"/>
        <end position="242"/>
    </location>
</feature>
<evidence type="ECO:0000256" key="6">
    <source>
        <dbReference type="ARBA" id="ARBA00022989"/>
    </source>
</evidence>
<sequence length="407" mass="43738">MTAFRYTAYTASGKRRRGTLVADTRAQATEQLRGKGLFATELETSTTAPRQSRPLLRRRATLSPDERTVFTRQLAVLLSAEVPVDVALDSVGNSGGAQRIETVAVTARAALREGESLSDALGRADAGFPPYYLAAIAAGESSGELARVVEELANHLETVSGDQSRILTALIYPAFVAAVSLLVCGILVTSAAPQIVAMFETTGRPLPAISVALLAAADWIKAYWLPCLVALTATVIGFRLALRHAGFRARRDATLLRLPVVGRLIRLSAALQYLQTLALVISSRQTALDAARSAARVLTQPRFRHEAEQVTTAIQRGESLSDALLHLSVIPPVCRQLISAGERSTRVGVMAERSSRLVDSWLENDRKRIAALLDPILMMVVGGFVLVVVLAILLPIFDLQSLVSGDL</sequence>
<evidence type="ECO:0000256" key="1">
    <source>
        <dbReference type="ARBA" id="ARBA00004429"/>
    </source>
</evidence>
<keyword evidence="7 8" id="KW-0472">Membrane</keyword>
<protein>
    <submittedName>
        <fullName evidence="10">General secretion pathway protein F</fullName>
    </submittedName>
</protein>
<dbReference type="PANTHER" id="PTHR30012">
    <property type="entry name" value="GENERAL SECRETION PATHWAY PROTEIN"/>
    <property type="match status" value="1"/>
</dbReference>
<dbReference type="EMBL" id="FXTO01000031">
    <property type="protein sequence ID" value="SMO96110.1"/>
    <property type="molecule type" value="Genomic_DNA"/>
</dbReference>
<dbReference type="InterPro" id="IPR003004">
    <property type="entry name" value="GspF/PilC"/>
</dbReference>
<dbReference type="InterPro" id="IPR042094">
    <property type="entry name" value="T2SS_GspF_sf"/>
</dbReference>
<dbReference type="Gene3D" id="1.20.81.30">
    <property type="entry name" value="Type II secretion system (T2SS), domain F"/>
    <property type="match status" value="2"/>
</dbReference>
<organism evidence="10 11">
    <name type="scientific">Thalassovita litoralis</name>
    <dbReference type="NCBI Taxonomy" id="1010611"/>
    <lineage>
        <taxon>Bacteria</taxon>
        <taxon>Pseudomonadati</taxon>
        <taxon>Pseudomonadota</taxon>
        <taxon>Alphaproteobacteria</taxon>
        <taxon>Rhodobacterales</taxon>
        <taxon>Roseobacteraceae</taxon>
        <taxon>Thalassovita</taxon>
    </lineage>
</organism>
<dbReference type="InterPro" id="IPR018076">
    <property type="entry name" value="T2SS_GspF_dom"/>
</dbReference>
<reference evidence="10 11" key="1">
    <citation type="submission" date="2017-05" db="EMBL/GenBank/DDBJ databases">
        <authorList>
            <person name="Varghese N."/>
            <person name="Submissions S."/>
        </authorList>
    </citation>
    <scope>NUCLEOTIDE SEQUENCE [LARGE SCALE GENOMIC DNA]</scope>
    <source>
        <strain evidence="10 11">DSM 29506</strain>
    </source>
</reference>
<name>A0A521FKH5_9RHOB</name>
<gene>
    <name evidence="10" type="ORF">SAMN06265173_13146</name>
</gene>
<evidence type="ECO:0000256" key="8">
    <source>
        <dbReference type="SAM" id="Phobius"/>
    </source>
</evidence>